<keyword evidence="4" id="KW-0805">Transcription regulation</keyword>
<reference evidence="9 10" key="1">
    <citation type="journal article" date="2016" name="Nat. Commun.">
        <title>Thousands of microbial genomes shed light on interconnected biogeochemical processes in an aquifer system.</title>
        <authorList>
            <person name="Anantharaman K."/>
            <person name="Brown C.T."/>
            <person name="Hug L.A."/>
            <person name="Sharon I."/>
            <person name="Castelle C.J."/>
            <person name="Probst A.J."/>
            <person name="Thomas B.C."/>
            <person name="Singh A."/>
            <person name="Wilkins M.J."/>
            <person name="Karaoz U."/>
            <person name="Brodie E.L."/>
            <person name="Williams K.H."/>
            <person name="Hubbard S.S."/>
            <person name="Banfield J.F."/>
        </authorList>
    </citation>
    <scope>NUCLEOTIDE SEQUENCE [LARGE SCALE GENOMIC DNA]</scope>
</reference>
<keyword evidence="3" id="KW-0677">Repeat</keyword>
<keyword evidence="2" id="KW-0963">Cytoplasm</keyword>
<dbReference type="NCBIfam" id="TIGR00242">
    <property type="entry name" value="division/cell wall cluster transcriptional repressor MraZ"/>
    <property type="match status" value="1"/>
</dbReference>
<dbReference type="EMBL" id="MHOH01000012">
    <property type="protein sequence ID" value="OGZ60811.1"/>
    <property type="molecule type" value="Genomic_DNA"/>
</dbReference>
<dbReference type="CDD" id="cd16320">
    <property type="entry name" value="MraZ_N"/>
    <property type="match status" value="1"/>
</dbReference>
<accession>A0A1G2HEX8</accession>
<evidence type="ECO:0000313" key="10">
    <source>
        <dbReference type="Proteomes" id="UP000178835"/>
    </source>
</evidence>
<evidence type="ECO:0000256" key="3">
    <source>
        <dbReference type="ARBA" id="ARBA00022737"/>
    </source>
</evidence>
<dbReference type="GO" id="GO:2000143">
    <property type="term" value="P:negative regulation of DNA-templated transcription initiation"/>
    <property type="evidence" value="ECO:0007669"/>
    <property type="project" value="TreeGrafter"/>
</dbReference>
<keyword evidence="6" id="KW-0804">Transcription</keyword>
<dbReference type="GO" id="GO:0003700">
    <property type="term" value="F:DNA-binding transcription factor activity"/>
    <property type="evidence" value="ECO:0007669"/>
    <property type="project" value="InterPro"/>
</dbReference>
<organism evidence="9 10">
    <name type="scientific">Candidatus Spechtbacteria bacterium RIFCSPLOWO2_01_FULL_43_12</name>
    <dbReference type="NCBI Taxonomy" id="1802162"/>
    <lineage>
        <taxon>Bacteria</taxon>
        <taxon>Candidatus Spechtiibacteriota</taxon>
    </lineage>
</organism>
<dbReference type="InterPro" id="IPR020603">
    <property type="entry name" value="MraZ_dom"/>
</dbReference>
<dbReference type="Pfam" id="PF02381">
    <property type="entry name" value="MraZ"/>
    <property type="match status" value="2"/>
</dbReference>
<feature type="domain" description="SpoVT-AbrB" evidence="8">
    <location>
        <begin position="1"/>
        <end position="29"/>
    </location>
</feature>
<evidence type="ECO:0000256" key="7">
    <source>
        <dbReference type="PROSITE-ProRule" id="PRU01076"/>
    </source>
</evidence>
<evidence type="ECO:0000259" key="8">
    <source>
        <dbReference type="PROSITE" id="PS51740"/>
    </source>
</evidence>
<dbReference type="CDD" id="cd16321">
    <property type="entry name" value="MraZ_C"/>
    <property type="match status" value="1"/>
</dbReference>
<dbReference type="HAMAP" id="MF_01008">
    <property type="entry name" value="MraZ"/>
    <property type="match status" value="1"/>
</dbReference>
<dbReference type="GO" id="GO:0000976">
    <property type="term" value="F:transcription cis-regulatory region binding"/>
    <property type="evidence" value="ECO:0007669"/>
    <property type="project" value="TreeGrafter"/>
</dbReference>
<gene>
    <name evidence="9" type="ORF">A2919_01370</name>
</gene>
<evidence type="ECO:0000313" key="9">
    <source>
        <dbReference type="EMBL" id="OGZ60811.1"/>
    </source>
</evidence>
<evidence type="ECO:0000256" key="2">
    <source>
        <dbReference type="ARBA" id="ARBA00022490"/>
    </source>
</evidence>
<feature type="non-terminal residue" evidence="9">
    <location>
        <position position="1"/>
    </location>
</feature>
<dbReference type="PROSITE" id="PS51740">
    <property type="entry name" value="SPOVT_ABRB"/>
    <property type="match status" value="2"/>
</dbReference>
<evidence type="ECO:0000256" key="5">
    <source>
        <dbReference type="ARBA" id="ARBA00023125"/>
    </source>
</evidence>
<proteinExistence type="inferred from homology"/>
<protein>
    <recommendedName>
        <fullName evidence="1">Transcriptional regulator MraZ</fullName>
    </recommendedName>
</protein>
<dbReference type="InterPro" id="IPR003444">
    <property type="entry name" value="MraZ"/>
</dbReference>
<comment type="caution">
    <text evidence="9">The sequence shown here is derived from an EMBL/GenBank/DDBJ whole genome shotgun (WGS) entry which is preliminary data.</text>
</comment>
<sequence length="125" mass="14023">PAKFRKELGGKAVITRGLDNCLFVFTKTEWGKLADKIGSLPLGQSDARGFARLMLSGAMEVSTDRLGRILVPDYLKQYASLKKQVIVTGVYNRIEVWDENTWNLYKKRSEKDAGNMAERLGELGL</sequence>
<dbReference type="InterPro" id="IPR035644">
    <property type="entry name" value="MraZ_C"/>
</dbReference>
<evidence type="ECO:0000256" key="6">
    <source>
        <dbReference type="ARBA" id="ARBA00023163"/>
    </source>
</evidence>
<dbReference type="SUPFAM" id="SSF89447">
    <property type="entry name" value="AbrB/MazE/MraZ-like"/>
    <property type="match status" value="1"/>
</dbReference>
<keyword evidence="5 7" id="KW-0238">DNA-binding</keyword>
<dbReference type="InterPro" id="IPR035642">
    <property type="entry name" value="MraZ_N"/>
</dbReference>
<dbReference type="InterPro" id="IPR037914">
    <property type="entry name" value="SpoVT-AbrB_sf"/>
</dbReference>
<dbReference type="InterPro" id="IPR038619">
    <property type="entry name" value="MraZ_sf"/>
</dbReference>
<dbReference type="PANTHER" id="PTHR34701:SF1">
    <property type="entry name" value="TRANSCRIPTIONAL REGULATOR MRAZ"/>
    <property type="match status" value="1"/>
</dbReference>
<evidence type="ECO:0000256" key="4">
    <source>
        <dbReference type="ARBA" id="ARBA00023015"/>
    </source>
</evidence>
<name>A0A1G2HEX8_9BACT</name>
<evidence type="ECO:0000256" key="1">
    <source>
        <dbReference type="ARBA" id="ARBA00013860"/>
    </source>
</evidence>
<dbReference type="AlphaFoldDB" id="A0A1G2HEX8"/>
<dbReference type="InterPro" id="IPR007159">
    <property type="entry name" value="SpoVT-AbrB_dom"/>
</dbReference>
<dbReference type="Proteomes" id="UP000178835">
    <property type="component" value="Unassembled WGS sequence"/>
</dbReference>
<feature type="domain" description="SpoVT-AbrB" evidence="8">
    <location>
        <begin position="58"/>
        <end position="101"/>
    </location>
</feature>
<dbReference type="PANTHER" id="PTHR34701">
    <property type="entry name" value="TRANSCRIPTIONAL REGULATOR MRAZ"/>
    <property type="match status" value="1"/>
</dbReference>
<dbReference type="Gene3D" id="3.40.1550.20">
    <property type="entry name" value="Transcriptional regulator MraZ domain"/>
    <property type="match status" value="1"/>
</dbReference>